<evidence type="ECO:0000256" key="1">
    <source>
        <dbReference type="SAM" id="SignalP"/>
    </source>
</evidence>
<dbReference type="EMBL" id="PIPQ01000004">
    <property type="protein sequence ID" value="RUO40109.1"/>
    <property type="molecule type" value="Genomic_DNA"/>
</dbReference>
<name>A0A432X1E5_9GAMM</name>
<protein>
    <recommendedName>
        <fullName evidence="4">GNAT family N-acetyltransferase</fullName>
    </recommendedName>
</protein>
<feature type="signal peptide" evidence="1">
    <location>
        <begin position="1"/>
        <end position="24"/>
    </location>
</feature>
<keyword evidence="1" id="KW-0732">Signal</keyword>
<organism evidence="2 3">
    <name type="scientific">Aliidiomarina taiwanensis</name>
    <dbReference type="NCBI Taxonomy" id="946228"/>
    <lineage>
        <taxon>Bacteria</taxon>
        <taxon>Pseudomonadati</taxon>
        <taxon>Pseudomonadota</taxon>
        <taxon>Gammaproteobacteria</taxon>
        <taxon>Alteromonadales</taxon>
        <taxon>Idiomarinaceae</taxon>
        <taxon>Aliidiomarina</taxon>
    </lineage>
</organism>
<evidence type="ECO:0000313" key="2">
    <source>
        <dbReference type="EMBL" id="RUO40109.1"/>
    </source>
</evidence>
<evidence type="ECO:0008006" key="4">
    <source>
        <dbReference type="Google" id="ProtNLM"/>
    </source>
</evidence>
<gene>
    <name evidence="2" type="ORF">CWE15_08165</name>
</gene>
<dbReference type="Gene3D" id="3.40.630.30">
    <property type="match status" value="1"/>
</dbReference>
<proteinExistence type="predicted"/>
<dbReference type="Proteomes" id="UP000286976">
    <property type="component" value="Unassembled WGS sequence"/>
</dbReference>
<feature type="chain" id="PRO_5019075335" description="GNAT family N-acetyltransferase" evidence="1">
    <location>
        <begin position="25"/>
        <end position="212"/>
    </location>
</feature>
<dbReference type="RefSeq" id="WP_126757593.1">
    <property type="nucleotide sequence ID" value="NZ_PIPQ01000004.1"/>
</dbReference>
<sequence length="212" mass="24471">MNPHFTFRIVLLCALLLVASPVFAGFDEALSGTPKAWQQGQWQITPLQTSDDRLYYRAHQGSADYLYHVLGWSWPTKKISPEVNADMVRHHVAQHERKAAFTYVVRHTGEEGILGAIYLTPVNMERRHVPNFNPNEFSAEVTFWFTQGAESADDSERLLQELIMWLTEEWPQAKVLMPVHSDYTFVHEQMLALEHEPFTEDAETGDLLYRLP</sequence>
<evidence type="ECO:0000313" key="3">
    <source>
        <dbReference type="Proteomes" id="UP000286976"/>
    </source>
</evidence>
<reference evidence="2 3" key="1">
    <citation type="journal article" date="2011" name="Front. Microbiol.">
        <title>Genomic signatures of strain selection and enhancement in Bacillus atrophaeus var. globigii, a historical biowarfare simulant.</title>
        <authorList>
            <person name="Gibbons H.S."/>
            <person name="Broomall S.M."/>
            <person name="McNew L.A."/>
            <person name="Daligault H."/>
            <person name="Chapman C."/>
            <person name="Bruce D."/>
            <person name="Karavis M."/>
            <person name="Krepps M."/>
            <person name="McGregor P.A."/>
            <person name="Hong C."/>
            <person name="Park K.H."/>
            <person name="Akmal A."/>
            <person name="Feldman A."/>
            <person name="Lin J.S."/>
            <person name="Chang W.E."/>
            <person name="Higgs B.W."/>
            <person name="Demirev P."/>
            <person name="Lindquist J."/>
            <person name="Liem A."/>
            <person name="Fochler E."/>
            <person name="Read T.D."/>
            <person name="Tapia R."/>
            <person name="Johnson S."/>
            <person name="Bishop-Lilly K.A."/>
            <person name="Detter C."/>
            <person name="Han C."/>
            <person name="Sozhamannan S."/>
            <person name="Rosenzweig C.N."/>
            <person name="Skowronski E.W."/>
        </authorList>
    </citation>
    <scope>NUCLEOTIDE SEQUENCE [LARGE SCALE GENOMIC DNA]</scope>
    <source>
        <strain evidence="2 3">AIT1</strain>
    </source>
</reference>
<dbReference type="OrthoDB" id="6400338at2"/>
<accession>A0A432X1E5</accession>
<dbReference type="AlphaFoldDB" id="A0A432X1E5"/>
<keyword evidence="3" id="KW-1185">Reference proteome</keyword>
<comment type="caution">
    <text evidence="2">The sequence shown here is derived from an EMBL/GenBank/DDBJ whole genome shotgun (WGS) entry which is preliminary data.</text>
</comment>